<protein>
    <recommendedName>
        <fullName evidence="9">LITAF domain-containing protein</fullName>
    </recommendedName>
</protein>
<proteinExistence type="inferred from homology"/>
<evidence type="ECO:0000259" key="9">
    <source>
        <dbReference type="PROSITE" id="PS51837"/>
    </source>
</evidence>
<keyword evidence="8" id="KW-0812">Transmembrane</keyword>
<keyword evidence="7 8" id="KW-0472">Membrane</keyword>
<dbReference type="PANTHER" id="PTHR23292">
    <property type="entry name" value="LIPOPOLYSACCHARIDE-INDUCED TUMOR NECROSIS FACTOR-ALPHA FACTOR"/>
    <property type="match status" value="1"/>
</dbReference>
<organism evidence="10 11">
    <name type="scientific">Polypedilum vanderplanki</name>
    <name type="common">Sleeping chironomid midge</name>
    <dbReference type="NCBI Taxonomy" id="319348"/>
    <lineage>
        <taxon>Eukaryota</taxon>
        <taxon>Metazoa</taxon>
        <taxon>Ecdysozoa</taxon>
        <taxon>Arthropoda</taxon>
        <taxon>Hexapoda</taxon>
        <taxon>Insecta</taxon>
        <taxon>Pterygota</taxon>
        <taxon>Neoptera</taxon>
        <taxon>Endopterygota</taxon>
        <taxon>Diptera</taxon>
        <taxon>Nematocera</taxon>
        <taxon>Chironomoidea</taxon>
        <taxon>Chironomidae</taxon>
        <taxon>Chironominae</taxon>
        <taxon>Polypedilum</taxon>
        <taxon>Polypedilum</taxon>
    </lineage>
</organism>
<evidence type="ECO:0000313" key="10">
    <source>
        <dbReference type="EMBL" id="KAG5669198.1"/>
    </source>
</evidence>
<comment type="caution">
    <text evidence="10">The sequence shown here is derived from an EMBL/GenBank/DDBJ whole genome shotgun (WGS) entry which is preliminary data.</text>
</comment>
<evidence type="ECO:0000256" key="3">
    <source>
        <dbReference type="ARBA" id="ARBA00004630"/>
    </source>
</evidence>
<gene>
    <name evidence="10" type="ORF">PVAND_017091</name>
</gene>
<dbReference type="PANTHER" id="PTHR23292:SF6">
    <property type="entry name" value="FI16602P1-RELATED"/>
    <property type="match status" value="1"/>
</dbReference>
<dbReference type="InterPro" id="IPR037519">
    <property type="entry name" value="LITAF_fam"/>
</dbReference>
<name>A0A9J6BIE2_POLVA</name>
<evidence type="ECO:0000256" key="6">
    <source>
        <dbReference type="ARBA" id="ARBA00022833"/>
    </source>
</evidence>
<evidence type="ECO:0000256" key="8">
    <source>
        <dbReference type="SAM" id="Phobius"/>
    </source>
</evidence>
<dbReference type="InterPro" id="IPR006629">
    <property type="entry name" value="LITAF"/>
</dbReference>
<comment type="subcellular location">
    <subcellularLocation>
        <location evidence="2">Endosome membrane</location>
        <topology evidence="2">Peripheral membrane protein</topology>
    </subcellularLocation>
    <subcellularLocation>
        <location evidence="1">Late endosome membrane</location>
    </subcellularLocation>
    <subcellularLocation>
        <location evidence="3">Lysosome membrane</location>
        <topology evidence="3">Peripheral membrane protein</topology>
        <orientation evidence="3">Cytoplasmic side</orientation>
    </subcellularLocation>
</comment>
<keyword evidence="6" id="KW-0862">Zinc</keyword>
<dbReference type="Pfam" id="PF10601">
    <property type="entry name" value="zf-LITAF-like"/>
    <property type="match status" value="1"/>
</dbReference>
<dbReference type="OrthoDB" id="5599753at2759"/>
<evidence type="ECO:0000313" key="11">
    <source>
        <dbReference type="Proteomes" id="UP001107558"/>
    </source>
</evidence>
<dbReference type="AlphaFoldDB" id="A0A9J6BIE2"/>
<keyword evidence="5" id="KW-0479">Metal-binding</keyword>
<sequence>MFNSQPVSTTCPHCNSFMTTKITSHASSSTHLMAFLLCILCFPLIWIPYVTKYKATTNHTCPECNSLIGIYEPMKTTCCTFSSCCDIENFFYCFDCVECCADCFNDTSRPEIIINNDCYSTNDSDDGDCTICIAGFCSD</sequence>
<feature type="transmembrane region" description="Helical" evidence="8">
    <location>
        <begin position="32"/>
        <end position="50"/>
    </location>
</feature>
<accession>A0A9J6BIE2</accession>
<reference evidence="10" key="1">
    <citation type="submission" date="2021-03" db="EMBL/GenBank/DDBJ databases">
        <title>Chromosome level genome of the anhydrobiotic midge Polypedilum vanderplanki.</title>
        <authorList>
            <person name="Yoshida Y."/>
            <person name="Kikawada T."/>
            <person name="Gusev O."/>
        </authorList>
    </citation>
    <scope>NUCLEOTIDE SEQUENCE</scope>
    <source>
        <strain evidence="10">NIAS01</strain>
        <tissue evidence="10">Whole body or cell culture</tissue>
    </source>
</reference>
<keyword evidence="8" id="KW-1133">Transmembrane helix</keyword>
<dbReference type="GO" id="GO:0008270">
    <property type="term" value="F:zinc ion binding"/>
    <property type="evidence" value="ECO:0007669"/>
    <property type="project" value="TreeGrafter"/>
</dbReference>
<evidence type="ECO:0000256" key="2">
    <source>
        <dbReference type="ARBA" id="ARBA00004481"/>
    </source>
</evidence>
<comment type="similarity">
    <text evidence="4">Belongs to the CDIP1/LITAF family.</text>
</comment>
<keyword evidence="11" id="KW-1185">Reference proteome</keyword>
<dbReference type="Proteomes" id="UP001107558">
    <property type="component" value="Chromosome 4"/>
</dbReference>
<dbReference type="GO" id="GO:0005765">
    <property type="term" value="C:lysosomal membrane"/>
    <property type="evidence" value="ECO:0007669"/>
    <property type="project" value="UniProtKB-SubCell"/>
</dbReference>
<evidence type="ECO:0000256" key="5">
    <source>
        <dbReference type="ARBA" id="ARBA00022723"/>
    </source>
</evidence>
<feature type="domain" description="LITAF" evidence="9">
    <location>
        <begin position="1"/>
        <end position="73"/>
    </location>
</feature>
<dbReference type="SMART" id="SM00714">
    <property type="entry name" value="LITAF"/>
    <property type="match status" value="1"/>
</dbReference>
<dbReference type="PROSITE" id="PS51837">
    <property type="entry name" value="LITAF"/>
    <property type="match status" value="1"/>
</dbReference>
<dbReference type="GO" id="GO:0031902">
    <property type="term" value="C:late endosome membrane"/>
    <property type="evidence" value="ECO:0007669"/>
    <property type="project" value="UniProtKB-SubCell"/>
</dbReference>
<evidence type="ECO:0000256" key="4">
    <source>
        <dbReference type="ARBA" id="ARBA00005975"/>
    </source>
</evidence>
<evidence type="ECO:0000256" key="1">
    <source>
        <dbReference type="ARBA" id="ARBA00004414"/>
    </source>
</evidence>
<evidence type="ECO:0000256" key="7">
    <source>
        <dbReference type="ARBA" id="ARBA00023136"/>
    </source>
</evidence>
<dbReference type="EMBL" id="JADBJN010000004">
    <property type="protein sequence ID" value="KAG5669198.1"/>
    <property type="molecule type" value="Genomic_DNA"/>
</dbReference>